<protein>
    <submittedName>
        <fullName evidence="1">Uncharacterized protein</fullName>
    </submittedName>
</protein>
<keyword evidence="2" id="KW-1185">Reference proteome</keyword>
<name>A0A834TTG3_9FABA</name>
<reference evidence="1" key="1">
    <citation type="submission" date="2020-09" db="EMBL/GenBank/DDBJ databases">
        <title>Genome-Enabled Discovery of Anthraquinone Biosynthesis in Senna tora.</title>
        <authorList>
            <person name="Kang S.-H."/>
            <person name="Pandey R.P."/>
            <person name="Lee C.-M."/>
            <person name="Sim J.-S."/>
            <person name="Jeong J.-T."/>
            <person name="Choi B.-S."/>
            <person name="Jung M."/>
            <person name="Ginzburg D."/>
            <person name="Zhao K."/>
            <person name="Won S.Y."/>
            <person name="Oh T.-J."/>
            <person name="Yu Y."/>
            <person name="Kim N.-H."/>
            <person name="Lee O.R."/>
            <person name="Lee T.-H."/>
            <person name="Bashyal P."/>
            <person name="Kim T.-S."/>
            <person name="Lee W.-H."/>
            <person name="Kawkins C."/>
            <person name="Kim C.-K."/>
            <person name="Kim J.S."/>
            <person name="Ahn B.O."/>
            <person name="Rhee S.Y."/>
            <person name="Sohng J.K."/>
        </authorList>
    </citation>
    <scope>NUCLEOTIDE SEQUENCE</scope>
    <source>
        <tissue evidence="1">Leaf</tissue>
    </source>
</reference>
<dbReference type="Proteomes" id="UP000634136">
    <property type="component" value="Unassembled WGS sequence"/>
</dbReference>
<evidence type="ECO:0000313" key="2">
    <source>
        <dbReference type="Proteomes" id="UP000634136"/>
    </source>
</evidence>
<dbReference type="AlphaFoldDB" id="A0A834TTG3"/>
<dbReference type="EMBL" id="JAAIUW010000006">
    <property type="protein sequence ID" value="KAF7827852.1"/>
    <property type="molecule type" value="Genomic_DNA"/>
</dbReference>
<organism evidence="1 2">
    <name type="scientific">Senna tora</name>
    <dbReference type="NCBI Taxonomy" id="362788"/>
    <lineage>
        <taxon>Eukaryota</taxon>
        <taxon>Viridiplantae</taxon>
        <taxon>Streptophyta</taxon>
        <taxon>Embryophyta</taxon>
        <taxon>Tracheophyta</taxon>
        <taxon>Spermatophyta</taxon>
        <taxon>Magnoliopsida</taxon>
        <taxon>eudicotyledons</taxon>
        <taxon>Gunneridae</taxon>
        <taxon>Pentapetalae</taxon>
        <taxon>rosids</taxon>
        <taxon>fabids</taxon>
        <taxon>Fabales</taxon>
        <taxon>Fabaceae</taxon>
        <taxon>Caesalpinioideae</taxon>
        <taxon>Cassia clade</taxon>
        <taxon>Senna</taxon>
    </lineage>
</organism>
<proteinExistence type="predicted"/>
<gene>
    <name evidence="1" type="ORF">G2W53_019016</name>
</gene>
<evidence type="ECO:0000313" key="1">
    <source>
        <dbReference type="EMBL" id="KAF7827852.1"/>
    </source>
</evidence>
<accession>A0A834TTG3</accession>
<comment type="caution">
    <text evidence="1">The sequence shown here is derived from an EMBL/GenBank/DDBJ whole genome shotgun (WGS) entry which is preliminary data.</text>
</comment>
<sequence>MGHSCLEEGQIFMELPASCGNYLAHDVDGLEILSLIVA</sequence>